<evidence type="ECO:0000313" key="3">
    <source>
        <dbReference type="Proteomes" id="UP000250275"/>
    </source>
</evidence>
<dbReference type="Proteomes" id="UP000250275">
    <property type="component" value="Unassembled WGS sequence"/>
</dbReference>
<keyword evidence="3" id="KW-1185">Reference proteome</keyword>
<dbReference type="EMBL" id="KQ760913">
    <property type="protein sequence ID" value="OAD58677.1"/>
    <property type="molecule type" value="Genomic_DNA"/>
</dbReference>
<evidence type="ECO:0000313" key="2">
    <source>
        <dbReference type="EMBL" id="OAD58677.1"/>
    </source>
</evidence>
<dbReference type="AlphaFoldDB" id="A0A310SI26"/>
<accession>A0A310SI26</accession>
<feature type="region of interest" description="Disordered" evidence="1">
    <location>
        <begin position="48"/>
        <end position="67"/>
    </location>
</feature>
<reference evidence="2 3" key="1">
    <citation type="submission" date="2015-07" db="EMBL/GenBank/DDBJ databases">
        <title>The genome of Eufriesea mexicana.</title>
        <authorList>
            <person name="Pan H."/>
            <person name="Kapheim K."/>
        </authorList>
    </citation>
    <scope>NUCLEOTIDE SEQUENCE [LARGE SCALE GENOMIC DNA]</scope>
    <source>
        <strain evidence="2">0111107269</strain>
        <tissue evidence="2">Whole body</tissue>
    </source>
</reference>
<name>A0A310SI26_9HYME</name>
<sequence>MEKRSRKEVEEALKNVVTKNIEKMATRILEEKSRKRVINTLNATPLPRDFPFGASPVLTARMGPRDG</sequence>
<proteinExistence type="predicted"/>
<evidence type="ECO:0000256" key="1">
    <source>
        <dbReference type="SAM" id="MobiDB-lite"/>
    </source>
</evidence>
<organism evidence="2 3">
    <name type="scientific">Eufriesea mexicana</name>
    <dbReference type="NCBI Taxonomy" id="516756"/>
    <lineage>
        <taxon>Eukaryota</taxon>
        <taxon>Metazoa</taxon>
        <taxon>Ecdysozoa</taxon>
        <taxon>Arthropoda</taxon>
        <taxon>Hexapoda</taxon>
        <taxon>Insecta</taxon>
        <taxon>Pterygota</taxon>
        <taxon>Neoptera</taxon>
        <taxon>Endopterygota</taxon>
        <taxon>Hymenoptera</taxon>
        <taxon>Apocrita</taxon>
        <taxon>Aculeata</taxon>
        <taxon>Apoidea</taxon>
        <taxon>Anthophila</taxon>
        <taxon>Apidae</taxon>
        <taxon>Eufriesea</taxon>
    </lineage>
</organism>
<gene>
    <name evidence="2" type="ORF">WN48_10712</name>
</gene>
<protein>
    <submittedName>
        <fullName evidence="2">Uncharacterized protein</fullName>
    </submittedName>
</protein>